<proteinExistence type="predicted"/>
<keyword evidence="2" id="KW-1133">Transmembrane helix</keyword>
<dbReference type="OrthoDB" id="5850001at2759"/>
<dbReference type="Proteomes" id="UP000835052">
    <property type="component" value="Unassembled WGS sequence"/>
</dbReference>
<keyword evidence="4" id="KW-1185">Reference proteome</keyword>
<protein>
    <submittedName>
        <fullName evidence="3">Uncharacterized protein</fullName>
    </submittedName>
</protein>
<evidence type="ECO:0000313" key="4">
    <source>
        <dbReference type="Proteomes" id="UP000835052"/>
    </source>
</evidence>
<evidence type="ECO:0000256" key="2">
    <source>
        <dbReference type="SAM" id="Phobius"/>
    </source>
</evidence>
<accession>A0A8S1H7Z7</accession>
<evidence type="ECO:0000256" key="1">
    <source>
        <dbReference type="SAM" id="MobiDB-lite"/>
    </source>
</evidence>
<evidence type="ECO:0000313" key="3">
    <source>
        <dbReference type="EMBL" id="CAD6189350.1"/>
    </source>
</evidence>
<keyword evidence="2" id="KW-0472">Membrane</keyword>
<feature type="region of interest" description="Disordered" evidence="1">
    <location>
        <begin position="384"/>
        <end position="403"/>
    </location>
</feature>
<feature type="transmembrane region" description="Helical" evidence="2">
    <location>
        <begin position="94"/>
        <end position="119"/>
    </location>
</feature>
<reference evidence="3" key="1">
    <citation type="submission" date="2020-10" db="EMBL/GenBank/DDBJ databases">
        <authorList>
            <person name="Kikuchi T."/>
        </authorList>
    </citation>
    <scope>NUCLEOTIDE SEQUENCE</scope>
    <source>
        <strain evidence="3">NKZ352</strain>
    </source>
</reference>
<sequence>MISLYGYPRRRNLTQSLRIWKTYALDRLLSDRHAIFPNALICLLEKRLQVSADIRFSVKCDKMRKKAGDGSADRSAASEDVVGRTGVSYRVQAFFGALSPFIFILPMLWWSLILLPVAFAQRPSEASENAESFRQLYGIATKIMEISGNIMGQNGAGNGGGYDGELRPRFQGVRSFNEDNSVTSGQSSSDRFASMARLFSEYGGMLTGGVAPTTTTTTTTTAPPPSGFQSLLNTFLGSSQPTADIDALPPPPTPRPRARSNSLLNLFGDGSFGGGNANIQKPSEGGVGNIFGNFFGLMPTTTTTTTEAPPVQKIINMFVPQTQQSARSSSGLGNLNFMELFGVAPRTTTTAQPPLQALFNPRKAYSGGPEDIDGIVNALMRSNARPASQEPSSFLSQFLGGKK</sequence>
<gene>
    <name evidence="3" type="ORF">CAUJ_LOCUS5269</name>
</gene>
<dbReference type="EMBL" id="CAJGYM010000010">
    <property type="protein sequence ID" value="CAD6189350.1"/>
    <property type="molecule type" value="Genomic_DNA"/>
</dbReference>
<comment type="caution">
    <text evidence="3">The sequence shown here is derived from an EMBL/GenBank/DDBJ whole genome shotgun (WGS) entry which is preliminary data.</text>
</comment>
<organism evidence="3 4">
    <name type="scientific">Caenorhabditis auriculariae</name>
    <dbReference type="NCBI Taxonomy" id="2777116"/>
    <lineage>
        <taxon>Eukaryota</taxon>
        <taxon>Metazoa</taxon>
        <taxon>Ecdysozoa</taxon>
        <taxon>Nematoda</taxon>
        <taxon>Chromadorea</taxon>
        <taxon>Rhabditida</taxon>
        <taxon>Rhabditina</taxon>
        <taxon>Rhabditomorpha</taxon>
        <taxon>Rhabditoidea</taxon>
        <taxon>Rhabditidae</taxon>
        <taxon>Peloderinae</taxon>
        <taxon>Caenorhabditis</taxon>
    </lineage>
</organism>
<dbReference type="AlphaFoldDB" id="A0A8S1H7Z7"/>
<feature type="compositionally biased region" description="Polar residues" evidence="1">
    <location>
        <begin position="385"/>
        <end position="396"/>
    </location>
</feature>
<name>A0A8S1H7Z7_9PELO</name>
<keyword evidence="2" id="KW-0812">Transmembrane</keyword>